<dbReference type="AlphaFoldDB" id="A0A6G1GPI7"/>
<dbReference type="EMBL" id="ML977180">
    <property type="protein sequence ID" value="KAF1982863.1"/>
    <property type="molecule type" value="Genomic_DNA"/>
</dbReference>
<feature type="region of interest" description="Disordered" evidence="1">
    <location>
        <begin position="15"/>
        <end position="37"/>
    </location>
</feature>
<name>A0A6G1GPI7_9PEZI</name>
<protein>
    <submittedName>
        <fullName evidence="2">Uncharacterized protein</fullName>
    </submittedName>
</protein>
<evidence type="ECO:0000313" key="3">
    <source>
        <dbReference type="Proteomes" id="UP000800041"/>
    </source>
</evidence>
<proteinExistence type="predicted"/>
<dbReference type="Proteomes" id="UP000800041">
    <property type="component" value="Unassembled WGS sequence"/>
</dbReference>
<evidence type="ECO:0000313" key="2">
    <source>
        <dbReference type="EMBL" id="KAF1982863.1"/>
    </source>
</evidence>
<organism evidence="2 3">
    <name type="scientific">Aulographum hederae CBS 113979</name>
    <dbReference type="NCBI Taxonomy" id="1176131"/>
    <lineage>
        <taxon>Eukaryota</taxon>
        <taxon>Fungi</taxon>
        <taxon>Dikarya</taxon>
        <taxon>Ascomycota</taxon>
        <taxon>Pezizomycotina</taxon>
        <taxon>Dothideomycetes</taxon>
        <taxon>Pleosporomycetidae</taxon>
        <taxon>Aulographales</taxon>
        <taxon>Aulographaceae</taxon>
    </lineage>
</organism>
<keyword evidence="3" id="KW-1185">Reference proteome</keyword>
<reference evidence="2" key="1">
    <citation type="journal article" date="2020" name="Stud. Mycol.">
        <title>101 Dothideomycetes genomes: a test case for predicting lifestyles and emergence of pathogens.</title>
        <authorList>
            <person name="Haridas S."/>
            <person name="Albert R."/>
            <person name="Binder M."/>
            <person name="Bloem J."/>
            <person name="Labutti K."/>
            <person name="Salamov A."/>
            <person name="Andreopoulos B."/>
            <person name="Baker S."/>
            <person name="Barry K."/>
            <person name="Bills G."/>
            <person name="Bluhm B."/>
            <person name="Cannon C."/>
            <person name="Castanera R."/>
            <person name="Culley D."/>
            <person name="Daum C."/>
            <person name="Ezra D."/>
            <person name="Gonzalez J."/>
            <person name="Henrissat B."/>
            <person name="Kuo A."/>
            <person name="Liang C."/>
            <person name="Lipzen A."/>
            <person name="Lutzoni F."/>
            <person name="Magnuson J."/>
            <person name="Mondo S."/>
            <person name="Nolan M."/>
            <person name="Ohm R."/>
            <person name="Pangilinan J."/>
            <person name="Park H.-J."/>
            <person name="Ramirez L."/>
            <person name="Alfaro M."/>
            <person name="Sun H."/>
            <person name="Tritt A."/>
            <person name="Yoshinaga Y."/>
            <person name="Zwiers L.-H."/>
            <person name="Turgeon B."/>
            <person name="Goodwin S."/>
            <person name="Spatafora J."/>
            <person name="Crous P."/>
            <person name="Grigoriev I."/>
        </authorList>
    </citation>
    <scope>NUCLEOTIDE SEQUENCE</scope>
    <source>
        <strain evidence="2">CBS 113979</strain>
    </source>
</reference>
<gene>
    <name evidence="2" type="ORF">K402DRAFT_397200</name>
</gene>
<evidence type="ECO:0000256" key="1">
    <source>
        <dbReference type="SAM" id="MobiDB-lite"/>
    </source>
</evidence>
<accession>A0A6G1GPI7</accession>
<sequence>MVCMTFVKSWQSKFIPREQPPPSHTSTQDHTEQSAMPDVQCAATKGSLTQGARGGRVFTCALMTKMKMENSVAISRVTRLTSQSSLGIFLINRVSRTANLSQSSADIQSILVNPIQFPRLASENLQNLDIQVNSEG</sequence>